<keyword evidence="1 4" id="KW-0808">Transferase</keyword>
<reference evidence="5" key="1">
    <citation type="submission" date="2017-10" db="EMBL/GenBank/DDBJ databases">
        <authorList>
            <person name="Toshchakov S.V."/>
            <person name="Goeva M.A."/>
        </authorList>
    </citation>
    <scope>NUCLEOTIDE SEQUENCE [LARGE SCALE GENOMIC DNA]</scope>
    <source>
        <strain evidence="5">JR1/69-1-13</strain>
    </source>
</reference>
<evidence type="ECO:0000259" key="3">
    <source>
        <dbReference type="PROSITE" id="PS51186"/>
    </source>
</evidence>
<dbReference type="InterPro" id="IPR016181">
    <property type="entry name" value="Acyl_CoA_acyltransferase"/>
</dbReference>
<feature type="domain" description="N-acetyltransferase" evidence="3">
    <location>
        <begin position="16"/>
        <end position="179"/>
    </location>
</feature>
<dbReference type="RefSeq" id="WP_109517909.1">
    <property type="nucleotide sequence ID" value="NZ_PDOA01000011.1"/>
</dbReference>
<comment type="caution">
    <text evidence="4">The sequence shown here is derived from an EMBL/GenBank/DDBJ whole genome shotgun (WGS) entry which is preliminary data.</text>
</comment>
<dbReference type="PANTHER" id="PTHR43420">
    <property type="entry name" value="ACETYLTRANSFERASE"/>
    <property type="match status" value="1"/>
</dbReference>
<dbReference type="Proteomes" id="UP000245048">
    <property type="component" value="Unassembled WGS sequence"/>
</dbReference>
<dbReference type="SUPFAM" id="SSF55729">
    <property type="entry name" value="Acyl-CoA N-acyltransferases (Nat)"/>
    <property type="match status" value="1"/>
</dbReference>
<evidence type="ECO:0000313" key="4">
    <source>
        <dbReference type="EMBL" id="PWC27749.1"/>
    </source>
</evidence>
<dbReference type="GO" id="GO:0016747">
    <property type="term" value="F:acyltransferase activity, transferring groups other than amino-acyl groups"/>
    <property type="evidence" value="ECO:0007669"/>
    <property type="project" value="InterPro"/>
</dbReference>
<dbReference type="Gene3D" id="3.40.630.30">
    <property type="match status" value="1"/>
</dbReference>
<dbReference type="AlphaFoldDB" id="A0A2U1V1H2"/>
<evidence type="ECO:0000313" key="5">
    <source>
        <dbReference type="Proteomes" id="UP000245048"/>
    </source>
</evidence>
<dbReference type="PROSITE" id="PS51186">
    <property type="entry name" value="GNAT"/>
    <property type="match status" value="1"/>
</dbReference>
<dbReference type="OrthoDB" id="9799092at2"/>
<sequence>MTERAPGEASAPAAGFTIRRLGPGDAPLFRALRLEALERHPEAFGASLEDEAAQPEAWFAARLEDSAVFAGWQPGAAEPEGLMALALPRAAKTRHKGLLWSVYLRPGARGSGLAPALLAAVLDHARGRVEEVRLSVVAGNDTARRLYERAGFTAWALEPRALKVAGRYFDEVLMRLRLVAD</sequence>
<evidence type="ECO:0000256" key="2">
    <source>
        <dbReference type="ARBA" id="ARBA00023315"/>
    </source>
</evidence>
<keyword evidence="5" id="KW-1185">Reference proteome</keyword>
<name>A0A2U1V1H2_9PROT</name>
<keyword evidence="2" id="KW-0012">Acyltransferase</keyword>
<accession>A0A2U1V1H2</accession>
<proteinExistence type="predicted"/>
<dbReference type="InterPro" id="IPR050680">
    <property type="entry name" value="YpeA/RimI_acetyltransf"/>
</dbReference>
<evidence type="ECO:0000256" key="1">
    <source>
        <dbReference type="ARBA" id="ARBA00022679"/>
    </source>
</evidence>
<gene>
    <name evidence="4" type="ORF">CR165_15710</name>
</gene>
<dbReference type="Pfam" id="PF00583">
    <property type="entry name" value="Acetyltransf_1"/>
    <property type="match status" value="1"/>
</dbReference>
<protein>
    <submittedName>
        <fullName evidence="4">GNAT family N-acetyltransferase</fullName>
    </submittedName>
</protein>
<dbReference type="EMBL" id="PDOA01000011">
    <property type="protein sequence ID" value="PWC27749.1"/>
    <property type="molecule type" value="Genomic_DNA"/>
</dbReference>
<dbReference type="InterPro" id="IPR000182">
    <property type="entry name" value="GNAT_dom"/>
</dbReference>
<organism evidence="4 5">
    <name type="scientific">Teichococcus aestuarii</name>
    <dbReference type="NCBI Taxonomy" id="568898"/>
    <lineage>
        <taxon>Bacteria</taxon>
        <taxon>Pseudomonadati</taxon>
        <taxon>Pseudomonadota</taxon>
        <taxon>Alphaproteobacteria</taxon>
        <taxon>Acetobacterales</taxon>
        <taxon>Roseomonadaceae</taxon>
        <taxon>Roseomonas</taxon>
    </lineage>
</organism>